<gene>
    <name evidence="2" type="ORF">OLEA9_A072466</name>
</gene>
<dbReference type="PANTHER" id="PTHR32246">
    <property type="entry name" value="INGRESSION PROTEIN FIC1"/>
    <property type="match status" value="1"/>
</dbReference>
<organism evidence="2 3">
    <name type="scientific">Olea europaea subsp. europaea</name>
    <dbReference type="NCBI Taxonomy" id="158383"/>
    <lineage>
        <taxon>Eukaryota</taxon>
        <taxon>Viridiplantae</taxon>
        <taxon>Streptophyta</taxon>
        <taxon>Embryophyta</taxon>
        <taxon>Tracheophyta</taxon>
        <taxon>Spermatophyta</taxon>
        <taxon>Magnoliopsida</taxon>
        <taxon>eudicotyledons</taxon>
        <taxon>Gunneridae</taxon>
        <taxon>Pentapetalae</taxon>
        <taxon>asterids</taxon>
        <taxon>lamiids</taxon>
        <taxon>Lamiales</taxon>
        <taxon>Oleaceae</taxon>
        <taxon>Oleeae</taxon>
        <taxon>Olea</taxon>
    </lineage>
</organism>
<name>A0A8S0VBF9_OLEEU</name>
<comment type="caution">
    <text evidence="2">The sequence shown here is derived from an EMBL/GenBank/DDBJ whole genome shotgun (WGS) entry which is preliminary data.</text>
</comment>
<protein>
    <submittedName>
        <fullName evidence="2">BON1-associated 2-like</fullName>
    </submittedName>
</protein>
<dbReference type="Gramene" id="OE9A072466T1">
    <property type="protein sequence ID" value="OE9A072466C1"/>
    <property type="gene ID" value="OE9A072466"/>
</dbReference>
<dbReference type="InterPro" id="IPR000008">
    <property type="entry name" value="C2_dom"/>
</dbReference>
<accession>A0A8S0VBF9</accession>
<feature type="domain" description="C2" evidence="1">
    <location>
        <begin position="8"/>
        <end position="102"/>
    </location>
</feature>
<dbReference type="PANTHER" id="PTHR32246:SF17">
    <property type="entry name" value="BON1-ASSOCIATED PROTEIN 2"/>
    <property type="match status" value="1"/>
</dbReference>
<dbReference type="CDD" id="cd04051">
    <property type="entry name" value="C2_SRC2_like"/>
    <property type="match status" value="1"/>
</dbReference>
<dbReference type="InterPro" id="IPR035892">
    <property type="entry name" value="C2_domain_sf"/>
</dbReference>
<dbReference type="OrthoDB" id="884464at2759"/>
<dbReference type="InterPro" id="IPR044750">
    <property type="entry name" value="C2_SRC2/BAP"/>
</dbReference>
<evidence type="ECO:0000313" key="2">
    <source>
        <dbReference type="EMBL" id="CAA3027756.1"/>
    </source>
</evidence>
<dbReference type="Pfam" id="PF00168">
    <property type="entry name" value="C2"/>
    <property type="match status" value="1"/>
</dbReference>
<dbReference type="SMART" id="SM00239">
    <property type="entry name" value="C2"/>
    <property type="match status" value="1"/>
</dbReference>
<dbReference type="GO" id="GO:0006952">
    <property type="term" value="P:defense response"/>
    <property type="evidence" value="ECO:0007669"/>
    <property type="project" value="InterPro"/>
</dbReference>
<proteinExistence type="predicted"/>
<dbReference type="SUPFAM" id="SSF49562">
    <property type="entry name" value="C2 domain (Calcium/lipid-binding domain, CaLB)"/>
    <property type="match status" value="1"/>
</dbReference>
<evidence type="ECO:0000259" key="1">
    <source>
        <dbReference type="SMART" id="SM00239"/>
    </source>
</evidence>
<evidence type="ECO:0000313" key="3">
    <source>
        <dbReference type="Proteomes" id="UP000594638"/>
    </source>
</evidence>
<keyword evidence="3" id="KW-1185">Reference proteome</keyword>
<dbReference type="Proteomes" id="UP000594638">
    <property type="component" value="Unassembled WGS sequence"/>
</dbReference>
<dbReference type="Gene3D" id="2.60.40.150">
    <property type="entry name" value="C2 domain"/>
    <property type="match status" value="1"/>
</dbReference>
<sequence length="166" mass="18021">MEKASSRVIEVTVITGEDLRVNRRNPVKKNAFVIVRSDPLNAKSTGMNTDGGCNPIWNEKLVMDLPMHANFITVEVHSGSKIIGTARIPLSDFMGGYLPANYLSFLSYRLRDDNGEKNGIINLAVKVSGQTNMSCAASCSRPWFGGPMNEKVSNGIVTGIPVSYGI</sequence>
<dbReference type="EMBL" id="CACTIH010009218">
    <property type="protein sequence ID" value="CAA3027756.1"/>
    <property type="molecule type" value="Genomic_DNA"/>
</dbReference>
<dbReference type="AlphaFoldDB" id="A0A8S0VBF9"/>
<reference evidence="2 3" key="1">
    <citation type="submission" date="2019-12" db="EMBL/GenBank/DDBJ databases">
        <authorList>
            <person name="Alioto T."/>
            <person name="Alioto T."/>
            <person name="Gomez Garrido J."/>
        </authorList>
    </citation>
    <scope>NUCLEOTIDE SEQUENCE [LARGE SCALE GENOMIC DNA]</scope>
</reference>